<evidence type="ECO:0000313" key="3">
    <source>
        <dbReference type="EMBL" id="RCN56598.1"/>
    </source>
</evidence>
<keyword evidence="2" id="KW-0186">Copper</keyword>
<comment type="caution">
    <text evidence="3">The sequence shown here is derived from an EMBL/GenBank/DDBJ whole genome shotgun (WGS) entry which is preliminary data.</text>
</comment>
<dbReference type="PANTHER" id="PTHR34820">
    <property type="entry name" value="INNER MEMBRANE PROTEIN YEBZ"/>
    <property type="match status" value="1"/>
</dbReference>
<dbReference type="AlphaFoldDB" id="A0A1C2G1W0"/>
<dbReference type="GO" id="GO:0005886">
    <property type="term" value="C:plasma membrane"/>
    <property type="evidence" value="ECO:0007669"/>
    <property type="project" value="TreeGrafter"/>
</dbReference>
<organism evidence="3 4">
    <name type="scientific">Acidiferrobacter thiooxydans</name>
    <dbReference type="NCBI Taxonomy" id="163359"/>
    <lineage>
        <taxon>Bacteria</taxon>
        <taxon>Pseudomonadati</taxon>
        <taxon>Pseudomonadota</taxon>
        <taxon>Gammaproteobacteria</taxon>
        <taxon>Acidiferrobacterales</taxon>
        <taxon>Acidiferrobacteraceae</taxon>
        <taxon>Acidiferrobacter</taxon>
    </lineage>
</organism>
<gene>
    <name evidence="3" type="ORF">C4900_12500</name>
</gene>
<dbReference type="EMBL" id="PSYR01000002">
    <property type="protein sequence ID" value="RCN56598.1"/>
    <property type="molecule type" value="Genomic_DNA"/>
</dbReference>
<dbReference type="Proteomes" id="UP000253250">
    <property type="component" value="Unassembled WGS sequence"/>
</dbReference>
<dbReference type="GO" id="GO:0030313">
    <property type="term" value="C:cell envelope"/>
    <property type="evidence" value="ECO:0007669"/>
    <property type="project" value="UniProtKB-SubCell"/>
</dbReference>
<dbReference type="GO" id="GO:0046688">
    <property type="term" value="P:response to copper ion"/>
    <property type="evidence" value="ECO:0007669"/>
    <property type="project" value="UniProtKB-UniRule"/>
</dbReference>
<dbReference type="PANTHER" id="PTHR34820:SF4">
    <property type="entry name" value="INNER MEMBRANE PROTEIN YEBZ"/>
    <property type="match status" value="1"/>
</dbReference>
<dbReference type="STRING" id="163359.A9R16_00960"/>
<dbReference type="GO" id="GO:0006825">
    <property type="term" value="P:copper ion transport"/>
    <property type="evidence" value="ECO:0007669"/>
    <property type="project" value="InterPro"/>
</dbReference>
<comment type="subcellular location">
    <subcellularLocation>
        <location evidence="1">Cell envelope</location>
    </subcellularLocation>
</comment>
<comment type="function">
    <text evidence="2">Involved in copper resistance.</text>
</comment>
<name>A0A1C2G1W0_9GAMM</name>
<accession>A0A1C2G1W0</accession>
<protein>
    <submittedName>
        <fullName evidence="3">Uncharacterized protein</fullName>
    </submittedName>
</protein>
<evidence type="ECO:0000256" key="1">
    <source>
        <dbReference type="ARBA" id="ARBA00004196"/>
    </source>
</evidence>
<evidence type="ECO:0000313" key="4">
    <source>
        <dbReference type="Proteomes" id="UP000253250"/>
    </source>
</evidence>
<evidence type="ECO:0000256" key="2">
    <source>
        <dbReference type="RuleBase" id="RU369037"/>
    </source>
</evidence>
<dbReference type="RefSeq" id="WP_065970351.1">
    <property type="nucleotide sequence ID" value="NZ_CP080624.1"/>
</dbReference>
<keyword evidence="4" id="KW-1185">Reference proteome</keyword>
<reference evidence="3 4" key="1">
    <citation type="submission" date="2018-02" db="EMBL/GenBank/DDBJ databases">
        <title>Insights into the biology of acidophilic members of the Acidiferrobacteraceae family derived from comparative genomic analyses.</title>
        <authorList>
            <person name="Issotta F."/>
            <person name="Thyssen C."/>
            <person name="Mena C."/>
            <person name="Moya A."/>
            <person name="Bellenberg S."/>
            <person name="Sproer C."/>
            <person name="Covarrubias P.C."/>
            <person name="Sand W."/>
            <person name="Quatrini R."/>
            <person name="Vera M."/>
        </authorList>
    </citation>
    <scope>NUCLEOTIDE SEQUENCE [LARGE SCALE GENOMIC DNA]</scope>
    <source>
        <strain evidence="4">m-1</strain>
    </source>
</reference>
<proteinExistence type="predicted"/>
<dbReference type="InterPro" id="IPR032694">
    <property type="entry name" value="CopC/D"/>
</dbReference>
<sequence>MREAAFLALIALHLLAATTWVGGVLFFVFAVVPAARAAPSAGIPEAVGRAFRPVAYVALGTLIVTGPLLLLLQGIGPRTLAQARFWMSAFGTTLAIKAALVALVLALTVWHDAVLGPRAERTHKPGATRLVGRAIGLLSVAILLAGLLLTQGL</sequence>